<gene>
    <name evidence="9" type="primary">rfb303</name>
    <name evidence="9" type="ordered locus">XOO2184</name>
</gene>
<feature type="transmembrane region" description="Helical" evidence="8">
    <location>
        <begin position="256"/>
        <end position="278"/>
    </location>
</feature>
<dbReference type="PANTHER" id="PTHR22926">
    <property type="entry name" value="PHOSPHO-N-ACETYLMURAMOYL-PENTAPEPTIDE-TRANSFERASE"/>
    <property type="match status" value="1"/>
</dbReference>
<dbReference type="GO" id="GO:0005886">
    <property type="term" value="C:plasma membrane"/>
    <property type="evidence" value="ECO:0007669"/>
    <property type="project" value="UniProtKB-SubCell"/>
</dbReference>
<feature type="transmembrane region" description="Helical" evidence="8">
    <location>
        <begin position="233"/>
        <end position="250"/>
    </location>
</feature>
<evidence type="ECO:0000256" key="3">
    <source>
        <dbReference type="ARBA" id="ARBA00022679"/>
    </source>
</evidence>
<reference evidence="9 10" key="1">
    <citation type="journal article" date="2005" name="Nucleic Acids Res.">
        <title>The genome sequence of Xanthomonas oryzae pathovar oryzae KACC10331, the bacterial blight pathogen of rice.</title>
        <authorList>
            <person name="Lee B.M."/>
            <person name="Park Y.J."/>
            <person name="Park D.S."/>
            <person name="Kang H.W."/>
            <person name="Kim J.G."/>
            <person name="Song E.S."/>
            <person name="Park I.C."/>
            <person name="Yoon U.H."/>
            <person name="Hahn J.H."/>
            <person name="Koo B.S."/>
            <person name="Lee G.B."/>
            <person name="Kim H."/>
            <person name="Park H.S."/>
            <person name="Yoon K.O."/>
            <person name="Kim J.H."/>
            <person name="Jung C.H."/>
            <person name="Koh N.H."/>
            <person name="Seo J.S."/>
            <person name="Go S.J."/>
        </authorList>
    </citation>
    <scope>NUCLEOTIDE SEQUENCE [LARGE SCALE GENOMIC DNA]</scope>
    <source>
        <strain evidence="10">KACC10331 / KXO85</strain>
    </source>
</reference>
<dbReference type="CDD" id="cd06854">
    <property type="entry name" value="GT_WbpL_WbcO_like"/>
    <property type="match status" value="1"/>
</dbReference>
<feature type="binding site" evidence="7">
    <location>
        <position position="230"/>
    </location>
    <ligand>
        <name>Mg(2+)</name>
        <dbReference type="ChEBI" id="CHEBI:18420"/>
    </ligand>
</feature>
<evidence type="ECO:0000256" key="7">
    <source>
        <dbReference type="PIRSR" id="PIRSR600715-1"/>
    </source>
</evidence>
<dbReference type="Pfam" id="PF00953">
    <property type="entry name" value="Glycos_transf_4"/>
    <property type="match status" value="1"/>
</dbReference>
<dbReference type="GO" id="GO:0046872">
    <property type="term" value="F:metal ion binding"/>
    <property type="evidence" value="ECO:0007669"/>
    <property type="project" value="UniProtKB-KW"/>
</dbReference>
<dbReference type="InterPro" id="IPR000715">
    <property type="entry name" value="Glycosyl_transferase_4"/>
</dbReference>
<feature type="transmembrane region" description="Helical" evidence="8">
    <location>
        <begin position="135"/>
        <end position="154"/>
    </location>
</feature>
<comment type="subcellular location">
    <subcellularLocation>
        <location evidence="1">Cell membrane</location>
        <topology evidence="1">Multi-pass membrane protein</topology>
    </subcellularLocation>
</comment>
<feature type="transmembrane region" description="Helical" evidence="8">
    <location>
        <begin position="34"/>
        <end position="54"/>
    </location>
</feature>
<feature type="transmembrane region" description="Helical" evidence="8">
    <location>
        <begin position="204"/>
        <end position="221"/>
    </location>
</feature>
<evidence type="ECO:0000313" key="10">
    <source>
        <dbReference type="Proteomes" id="UP000006735"/>
    </source>
</evidence>
<evidence type="ECO:0000256" key="1">
    <source>
        <dbReference type="ARBA" id="ARBA00004651"/>
    </source>
</evidence>
<dbReference type="EMBL" id="AE013598">
    <property type="protein sequence ID" value="AAW75438.1"/>
    <property type="molecule type" value="Genomic_DNA"/>
</dbReference>
<keyword evidence="7" id="KW-0479">Metal-binding</keyword>
<keyword evidence="6 8" id="KW-0472">Membrane</keyword>
<evidence type="ECO:0000256" key="5">
    <source>
        <dbReference type="ARBA" id="ARBA00022989"/>
    </source>
</evidence>
<evidence type="ECO:0000256" key="2">
    <source>
        <dbReference type="ARBA" id="ARBA00022475"/>
    </source>
</evidence>
<keyword evidence="3" id="KW-0808">Transferase</keyword>
<dbReference type="GO" id="GO:0016780">
    <property type="term" value="F:phosphotransferase activity, for other substituted phosphate groups"/>
    <property type="evidence" value="ECO:0007669"/>
    <property type="project" value="InterPro"/>
</dbReference>
<organism evidence="9 10">
    <name type="scientific">Xanthomonas oryzae pv. oryzae (strain KACC10331 / KXO85)</name>
    <dbReference type="NCBI Taxonomy" id="291331"/>
    <lineage>
        <taxon>Bacteria</taxon>
        <taxon>Pseudomonadati</taxon>
        <taxon>Pseudomonadota</taxon>
        <taxon>Gammaproteobacteria</taxon>
        <taxon>Lysobacterales</taxon>
        <taxon>Lysobacteraceae</taxon>
        <taxon>Xanthomonas</taxon>
    </lineage>
</organism>
<dbReference type="GO" id="GO:0009103">
    <property type="term" value="P:lipopolysaccharide biosynthetic process"/>
    <property type="evidence" value="ECO:0007669"/>
    <property type="project" value="TreeGrafter"/>
</dbReference>
<keyword evidence="10" id="KW-1185">Reference proteome</keyword>
<feature type="transmembrane region" description="Helical" evidence="8">
    <location>
        <begin position="106"/>
        <end position="123"/>
    </location>
</feature>
<sequence>MHALRLRGQDAPLAVPELQGVGYGQTVVELRGGLMAWLWCVLHLLVAGLGTWLLRRYALHRRLLDHPGERRSHVVATPRGGGMAIVAAILLGCVAASVLWPTASLTLGWFAVGLIAVAGVGWWDDHRPLSARLRFAIHLAASASLGGLVCHHTGSVWDGVLTAAASVVLINVWNFMDGINGLASSQAALAAFGFLLVAPAGWSWAGLAVSASCLGFIPFNFPRARIFMGDGGSGALGYVLAALLALNVASGQVSWWISWFPLTAFLVDAGFTLLARLLAGERWWEPHAQHVYQRLARRLETHVPVTGIYFAFSVAAVCLYVLIRHNAFWQQVSGALVWGVGATAIWHFLRDGLRNS</sequence>
<dbReference type="STRING" id="291331.XOO2184"/>
<comment type="cofactor">
    <cofactor evidence="7">
        <name>Mg(2+)</name>
        <dbReference type="ChEBI" id="CHEBI:18420"/>
    </cofactor>
</comment>
<feature type="transmembrane region" description="Helical" evidence="8">
    <location>
        <begin position="328"/>
        <end position="349"/>
    </location>
</feature>
<keyword evidence="2" id="KW-1003">Cell membrane</keyword>
<dbReference type="KEGG" id="xoo:XOO2184"/>
<evidence type="ECO:0000256" key="8">
    <source>
        <dbReference type="SAM" id="Phobius"/>
    </source>
</evidence>
<name>Q5H0T3_XANOR</name>
<evidence type="ECO:0000313" key="9">
    <source>
        <dbReference type="EMBL" id="AAW75438.1"/>
    </source>
</evidence>
<dbReference type="GO" id="GO:0071555">
    <property type="term" value="P:cell wall organization"/>
    <property type="evidence" value="ECO:0007669"/>
    <property type="project" value="TreeGrafter"/>
</dbReference>
<evidence type="ECO:0000256" key="4">
    <source>
        <dbReference type="ARBA" id="ARBA00022692"/>
    </source>
</evidence>
<dbReference type="GO" id="GO:0044038">
    <property type="term" value="P:cell wall macromolecule biosynthetic process"/>
    <property type="evidence" value="ECO:0007669"/>
    <property type="project" value="TreeGrafter"/>
</dbReference>
<keyword evidence="5 8" id="KW-1133">Transmembrane helix</keyword>
<proteinExistence type="predicted"/>
<feature type="transmembrane region" description="Helical" evidence="8">
    <location>
        <begin position="299"/>
        <end position="322"/>
    </location>
</feature>
<keyword evidence="4 8" id="KW-0812">Transmembrane</keyword>
<dbReference type="AlphaFoldDB" id="Q5H0T3"/>
<evidence type="ECO:0000256" key="6">
    <source>
        <dbReference type="ARBA" id="ARBA00023136"/>
    </source>
</evidence>
<accession>Q5H0T3</accession>
<dbReference type="PANTHER" id="PTHR22926:SF3">
    <property type="entry name" value="UNDECAPRENYL-PHOSPHATE ALPHA-N-ACETYLGLUCOSAMINYL 1-PHOSPHATE TRANSFERASE"/>
    <property type="match status" value="1"/>
</dbReference>
<dbReference type="Proteomes" id="UP000006735">
    <property type="component" value="Chromosome"/>
</dbReference>
<feature type="binding site" evidence="7">
    <location>
        <position position="174"/>
    </location>
    <ligand>
        <name>Mg(2+)</name>
        <dbReference type="ChEBI" id="CHEBI:18420"/>
    </ligand>
</feature>
<keyword evidence="7" id="KW-0460">Magnesium</keyword>
<dbReference type="HOGENOM" id="CLU_023982_3_0_6"/>
<feature type="transmembrane region" description="Helical" evidence="8">
    <location>
        <begin position="80"/>
        <end position="100"/>
    </location>
</feature>
<protein>
    <submittedName>
        <fullName evidence="9">Lipopolysaccharide core biosynthesis protein</fullName>
    </submittedName>
</protein>